<evidence type="ECO:0000259" key="2">
    <source>
        <dbReference type="Pfam" id="PF16158"/>
    </source>
</evidence>
<dbReference type="InterPro" id="IPR032350">
    <property type="entry name" value="Nbr1_FW"/>
</dbReference>
<dbReference type="PANTHER" id="PTHR20930:SF0">
    <property type="entry name" value="PROTEIN ILRUN"/>
    <property type="match status" value="1"/>
</dbReference>
<evidence type="ECO:0000259" key="1">
    <source>
        <dbReference type="Pfam" id="PF00564"/>
    </source>
</evidence>
<gene>
    <name evidence="3" type="ORF">GOP47_0016435</name>
</gene>
<dbReference type="Gene3D" id="3.10.20.90">
    <property type="entry name" value="Phosphatidylinositol 3-kinase Catalytic Subunit, Chain A, domain 1"/>
    <property type="match status" value="1"/>
</dbReference>
<keyword evidence="4" id="KW-1185">Reference proteome</keyword>
<dbReference type="Pfam" id="PF16158">
    <property type="entry name" value="N_BRCA1_IG"/>
    <property type="match status" value="1"/>
</dbReference>
<dbReference type="CDD" id="cd14947">
    <property type="entry name" value="NBR1_like"/>
    <property type="match status" value="1"/>
</dbReference>
<proteinExistence type="predicted"/>
<protein>
    <recommendedName>
        <fullName evidence="5">PB1 domain-containing protein</fullName>
    </recommendedName>
</protein>
<feature type="domain" description="Nbr1 FW" evidence="2">
    <location>
        <begin position="255"/>
        <end position="344"/>
    </location>
</feature>
<dbReference type="PANTHER" id="PTHR20930">
    <property type="entry name" value="OVARIAN CARCINOMA ANTIGEN CA125-RELATED"/>
    <property type="match status" value="1"/>
</dbReference>
<organism evidence="3 4">
    <name type="scientific">Adiantum capillus-veneris</name>
    <name type="common">Maidenhair fern</name>
    <dbReference type="NCBI Taxonomy" id="13818"/>
    <lineage>
        <taxon>Eukaryota</taxon>
        <taxon>Viridiplantae</taxon>
        <taxon>Streptophyta</taxon>
        <taxon>Embryophyta</taxon>
        <taxon>Tracheophyta</taxon>
        <taxon>Polypodiopsida</taxon>
        <taxon>Polypodiidae</taxon>
        <taxon>Polypodiales</taxon>
        <taxon>Pteridineae</taxon>
        <taxon>Pteridaceae</taxon>
        <taxon>Vittarioideae</taxon>
        <taxon>Adiantum</taxon>
    </lineage>
</organism>
<name>A0A9D4UHN9_ADICA</name>
<comment type="caution">
    <text evidence="3">The sequence shown here is derived from an EMBL/GenBank/DDBJ whole genome shotgun (WGS) entry which is preliminary data.</text>
</comment>
<sequence length="484" mass="54371">MGAQSRKVLLFVRLHGNVHTPFSFLCRVFIIKFESTLRRLTVKEAKDGKPDLNFKDLEAKIRDIFNVSPKCRLVLTYVDQDNDVVTMGNDSDLHDACIVQRIDPLCLEAAVKTAAFSEPPLLKVQEAPRPFQNGLHCVSCGFVHVSQPLSRFRKNGNKVCLGCGDNQRVEMLVHSQRRHDDRVPLKGKTARQYNFQSGTLKPHHSLKAKVCKRYFPGHKHVPCLNLNSNCQHGYKMLDSCFVQHLMVGRLLWGKSSQNLWRLRNSGILPWPSATQLVYAGGDVLGSQKDYALEIPKSGLLLGAEIDVSVDLVTPDWPGRFVSYWRLMAPTGQKFGQKIWVIIQVISKAQVVEPNRCFESEQGQRMEELSQLSAPSSSKCDPSAVELQKEIKVIEEHVLPAKFASKCTKDACNSIEESVLSDADDHAMDVKFVKSGVSGFSLMERSSKEARNGEKLLEGTTTSTESAHEEWREIFEHYESSDCLG</sequence>
<evidence type="ECO:0008006" key="5">
    <source>
        <dbReference type="Google" id="ProtNLM"/>
    </source>
</evidence>
<evidence type="ECO:0000313" key="4">
    <source>
        <dbReference type="Proteomes" id="UP000886520"/>
    </source>
</evidence>
<accession>A0A9D4UHN9</accession>
<dbReference type="Pfam" id="PF00564">
    <property type="entry name" value="PB1"/>
    <property type="match status" value="1"/>
</dbReference>
<dbReference type="EMBL" id="JABFUD020000016">
    <property type="protein sequence ID" value="KAI5068090.1"/>
    <property type="molecule type" value="Genomic_DNA"/>
</dbReference>
<evidence type="ECO:0000313" key="3">
    <source>
        <dbReference type="EMBL" id="KAI5068090.1"/>
    </source>
</evidence>
<dbReference type="OrthoDB" id="661148at2759"/>
<dbReference type="AlphaFoldDB" id="A0A9D4UHN9"/>
<reference evidence="3" key="1">
    <citation type="submission" date="2021-01" db="EMBL/GenBank/DDBJ databases">
        <title>Adiantum capillus-veneris genome.</title>
        <authorList>
            <person name="Fang Y."/>
            <person name="Liao Q."/>
        </authorList>
    </citation>
    <scope>NUCLEOTIDE SEQUENCE</scope>
    <source>
        <strain evidence="3">H3</strain>
        <tissue evidence="3">Leaf</tissue>
    </source>
</reference>
<dbReference type="Gene3D" id="2.60.40.10">
    <property type="entry name" value="Immunoglobulins"/>
    <property type="match status" value="1"/>
</dbReference>
<feature type="domain" description="PB1" evidence="1">
    <location>
        <begin position="50"/>
        <end position="96"/>
    </location>
</feature>
<dbReference type="InterPro" id="IPR000270">
    <property type="entry name" value="PB1_dom"/>
</dbReference>
<dbReference type="SUPFAM" id="SSF54277">
    <property type="entry name" value="CAD &amp; PB1 domains"/>
    <property type="match status" value="1"/>
</dbReference>
<dbReference type="InterPro" id="IPR013783">
    <property type="entry name" value="Ig-like_fold"/>
</dbReference>
<dbReference type="Proteomes" id="UP000886520">
    <property type="component" value="Chromosome 16"/>
</dbReference>